<gene>
    <name evidence="2" type="ORF">VZT92_007072</name>
</gene>
<evidence type="ECO:0000313" key="3">
    <source>
        <dbReference type="Proteomes" id="UP001488805"/>
    </source>
</evidence>
<dbReference type="EMBL" id="JBCEZU010000056">
    <property type="protein sequence ID" value="KAK9534639.1"/>
    <property type="molecule type" value="Genomic_DNA"/>
</dbReference>
<protein>
    <submittedName>
        <fullName evidence="2">Uncharacterized protein</fullName>
    </submittedName>
</protein>
<reference evidence="2 3" key="1">
    <citation type="journal article" date="2024" name="Genome Biol. Evol.">
        <title>Chromosome-level genome assembly of the viviparous eelpout Zoarces viviparus.</title>
        <authorList>
            <person name="Fuhrmann N."/>
            <person name="Brasseur M.V."/>
            <person name="Bakowski C.E."/>
            <person name="Podsiadlowski L."/>
            <person name="Prost S."/>
            <person name="Krehenwinkel H."/>
            <person name="Mayer C."/>
        </authorList>
    </citation>
    <scope>NUCLEOTIDE SEQUENCE [LARGE SCALE GENOMIC DNA]</scope>
    <source>
        <strain evidence="2">NO-MEL_2022_Ind0_liver</strain>
    </source>
</reference>
<dbReference type="Proteomes" id="UP001488805">
    <property type="component" value="Unassembled WGS sequence"/>
</dbReference>
<dbReference type="AlphaFoldDB" id="A0AAW1FLW9"/>
<comment type="caution">
    <text evidence="2">The sequence shown here is derived from an EMBL/GenBank/DDBJ whole genome shotgun (WGS) entry which is preliminary data.</text>
</comment>
<name>A0AAW1FLW9_ZOAVI</name>
<accession>A0AAW1FLW9</accession>
<organism evidence="2 3">
    <name type="scientific">Zoarces viviparus</name>
    <name type="common">Viviparous eelpout</name>
    <name type="synonym">Blennius viviparus</name>
    <dbReference type="NCBI Taxonomy" id="48416"/>
    <lineage>
        <taxon>Eukaryota</taxon>
        <taxon>Metazoa</taxon>
        <taxon>Chordata</taxon>
        <taxon>Craniata</taxon>
        <taxon>Vertebrata</taxon>
        <taxon>Euteleostomi</taxon>
        <taxon>Actinopterygii</taxon>
        <taxon>Neopterygii</taxon>
        <taxon>Teleostei</taxon>
        <taxon>Neoteleostei</taxon>
        <taxon>Acanthomorphata</taxon>
        <taxon>Eupercaria</taxon>
        <taxon>Perciformes</taxon>
        <taxon>Cottioidei</taxon>
        <taxon>Zoarcales</taxon>
        <taxon>Zoarcidae</taxon>
        <taxon>Zoarcinae</taxon>
        <taxon>Zoarces</taxon>
    </lineage>
</organism>
<feature type="compositionally biased region" description="Low complexity" evidence="1">
    <location>
        <begin position="18"/>
        <end position="33"/>
    </location>
</feature>
<keyword evidence="3" id="KW-1185">Reference proteome</keyword>
<feature type="region of interest" description="Disordered" evidence="1">
    <location>
        <begin position="1"/>
        <end position="39"/>
    </location>
</feature>
<proteinExistence type="predicted"/>
<sequence length="109" mass="12064">MIRDFPCSQRAQPSSATRSFPSPSVSFRSSKPPHFSLHRSQKVIREPLKKKRKSLEVFKESAAVFFPCPHPCDPPVHPRRGVGYAAWSGDARVEDGACGSRSAGAPWMI</sequence>
<evidence type="ECO:0000256" key="1">
    <source>
        <dbReference type="SAM" id="MobiDB-lite"/>
    </source>
</evidence>
<evidence type="ECO:0000313" key="2">
    <source>
        <dbReference type="EMBL" id="KAK9534639.1"/>
    </source>
</evidence>